<proteinExistence type="inferred from homology"/>
<dbReference type="PANTHER" id="PTHR33219:SF14">
    <property type="entry name" value="PROTEIN COFACTOR ASSEMBLY OF COMPLEX C SUBUNIT B CCB3, CHLOROPLASTIC-RELATED"/>
    <property type="match status" value="1"/>
</dbReference>
<reference evidence="3 4" key="1">
    <citation type="submission" date="2024-03" db="EMBL/GenBank/DDBJ databases">
        <title>Bacilli Hybrid Assemblies.</title>
        <authorList>
            <person name="Kovac J."/>
        </authorList>
    </citation>
    <scope>NUCLEOTIDE SEQUENCE [LARGE SCALE GENOMIC DNA]</scope>
    <source>
        <strain evidence="3 4">FSL R7-0666</strain>
    </source>
</reference>
<name>A0ABU9VJ56_9BACI</name>
<organism evidence="3 4">
    <name type="scientific">Alkalicoccobacillus gibsonii</name>
    <dbReference type="NCBI Taxonomy" id="79881"/>
    <lineage>
        <taxon>Bacteria</taxon>
        <taxon>Bacillati</taxon>
        <taxon>Bacillota</taxon>
        <taxon>Bacilli</taxon>
        <taxon>Bacillales</taxon>
        <taxon>Bacillaceae</taxon>
        <taxon>Alkalicoccobacillus</taxon>
    </lineage>
</organism>
<keyword evidence="2" id="KW-0812">Transmembrane</keyword>
<protein>
    <submittedName>
        <fullName evidence="3">YggT family protein</fullName>
    </submittedName>
</protein>
<keyword evidence="2" id="KW-0472">Membrane</keyword>
<dbReference type="EMBL" id="JBCITK010000001">
    <property type="protein sequence ID" value="MEN0643924.1"/>
    <property type="molecule type" value="Genomic_DNA"/>
</dbReference>
<dbReference type="PANTHER" id="PTHR33219">
    <property type="entry name" value="YLMG HOMOLOG PROTEIN 2, CHLOROPLASTIC"/>
    <property type="match status" value="1"/>
</dbReference>
<evidence type="ECO:0000256" key="2">
    <source>
        <dbReference type="SAM" id="Phobius"/>
    </source>
</evidence>
<keyword evidence="4" id="KW-1185">Reference proteome</keyword>
<accession>A0ABU9VJ56</accession>
<dbReference type="InterPro" id="IPR003425">
    <property type="entry name" value="CCB3/YggT"/>
</dbReference>
<keyword evidence="2" id="KW-1133">Transmembrane helix</keyword>
<comment type="similarity">
    <text evidence="1">Belongs to the YggT family.</text>
</comment>
<evidence type="ECO:0000313" key="3">
    <source>
        <dbReference type="EMBL" id="MEN0643924.1"/>
    </source>
</evidence>
<evidence type="ECO:0000313" key="4">
    <source>
        <dbReference type="Proteomes" id="UP001418796"/>
    </source>
</evidence>
<feature type="transmembrane region" description="Helical" evidence="2">
    <location>
        <begin position="66"/>
        <end position="87"/>
    </location>
</feature>
<dbReference type="Pfam" id="PF02325">
    <property type="entry name" value="CCB3_YggT"/>
    <property type="match status" value="1"/>
</dbReference>
<feature type="transmembrane region" description="Helical" evidence="2">
    <location>
        <begin position="12"/>
        <end position="29"/>
    </location>
</feature>
<evidence type="ECO:0000256" key="1">
    <source>
        <dbReference type="ARBA" id="ARBA00010894"/>
    </source>
</evidence>
<comment type="caution">
    <text evidence="3">The sequence shown here is derived from an EMBL/GenBank/DDBJ whole genome shotgun (WGS) entry which is preliminary data.</text>
</comment>
<sequence>MLILIDFVEKAITLYTLLIFAWVLMSWFPNARESSIGQMIGRLVEPYIDIFRQFVPQIGMIDLSPLVALLVIRFAGNGLIYLLTSLLL</sequence>
<gene>
    <name evidence="3" type="ORF">MKY91_12250</name>
</gene>
<dbReference type="Proteomes" id="UP001418796">
    <property type="component" value="Unassembled WGS sequence"/>
</dbReference>
<dbReference type="RefSeq" id="WP_203087315.1">
    <property type="nucleotide sequence ID" value="NZ_JAEUZA010000001.1"/>
</dbReference>